<feature type="region of interest" description="Disordered" evidence="1">
    <location>
        <begin position="434"/>
        <end position="458"/>
    </location>
</feature>
<proteinExistence type="predicted"/>
<reference evidence="2" key="1">
    <citation type="submission" date="2012-08" db="EMBL/GenBank/DDBJ databases">
        <title>Genome analysis of Colletotrichum orbiculare and Colletotrichum fructicola.</title>
        <authorList>
            <person name="Gan P.H.P."/>
            <person name="Ikeda K."/>
            <person name="Irieda H."/>
            <person name="Narusaka M."/>
            <person name="O'Connell R.J."/>
            <person name="Narusaka Y."/>
            <person name="Takano Y."/>
            <person name="Kubo Y."/>
            <person name="Shirasu K."/>
        </authorList>
    </citation>
    <scope>NUCLEOTIDE SEQUENCE</scope>
    <source>
        <strain evidence="2">Nara gc5</strain>
    </source>
</reference>
<gene>
    <name evidence="2" type="ORF">CGGC5_7494</name>
</gene>
<dbReference type="AlphaFoldDB" id="L2G1E5"/>
<organism evidence="2">
    <name type="scientific">Colletotrichum fructicola (strain Nara gc5)</name>
    <name type="common">Anthracnose fungus</name>
    <name type="synonym">Colletotrichum gloeosporioides (strain Nara gc5)</name>
    <dbReference type="NCBI Taxonomy" id="1213859"/>
    <lineage>
        <taxon>Eukaryota</taxon>
        <taxon>Fungi</taxon>
        <taxon>Dikarya</taxon>
        <taxon>Ascomycota</taxon>
        <taxon>Pezizomycotina</taxon>
        <taxon>Sordariomycetes</taxon>
        <taxon>Hypocreomycetidae</taxon>
        <taxon>Glomerellales</taxon>
        <taxon>Glomerellaceae</taxon>
        <taxon>Colletotrichum</taxon>
        <taxon>Colletotrichum gloeosporioides species complex</taxon>
    </lineage>
</organism>
<evidence type="ECO:0000256" key="1">
    <source>
        <dbReference type="SAM" id="MobiDB-lite"/>
    </source>
</evidence>
<dbReference type="EMBL" id="KB020707">
    <property type="protein sequence ID" value="ELA32392.1"/>
    <property type="molecule type" value="Genomic_DNA"/>
</dbReference>
<accession>L2G1E5</accession>
<protein>
    <submittedName>
        <fullName evidence="2">Major facilitator superfamily transporter multidrug resistance</fullName>
    </submittedName>
</protein>
<dbReference type="HOGENOM" id="CLU_047021_1_0_1"/>
<sequence>MASITDLPRELIGAIVAEVSTLQDLDNLMRASRCFLQAVHAWPAIPHIVLRRQLLMELPSGLMTCAIGIVEAGNLPRPRSSKHAGRAMSKVLYQVAHDPGHSLNLVSTLCFKSLIKIRDMHKTILSLANAMAQDAWKMLRDVDGVVSGDLVLSGREQHRITKAIYETELLSTVFGDESWETADLDVFYGADGDIYLATKSSWEIEAIGCVLDFFEKRLFEVALDVFTHDVEFGWSSFDYVRRGSDNGDTMMLVSGGVNFIHQLIQESSYQKKRDMLWTKHNDSDAVLISIMLAEFSRSPLRQPSSQQLAIWYREEYPQAGEDLDDKGPQMAFDQTLLGQPPFFHPIYAGQRERGYVFWDANRLMANNHKLLNLVKRTLPTTNQTCHLTSHGMVYQDNTAARLLAMEASWDERAAIYEEGGRGFLKDGDYNGIEWTGEKMKNSHGEQDKTSDEDSDDDE</sequence>
<feature type="compositionally biased region" description="Basic and acidic residues" evidence="1">
    <location>
        <begin position="435"/>
        <end position="451"/>
    </location>
</feature>
<dbReference type="STRING" id="1213859.L2G1E5"/>
<name>L2G1E5_COLFN</name>
<evidence type="ECO:0000313" key="2">
    <source>
        <dbReference type="EMBL" id="ELA32392.1"/>
    </source>
</evidence>